<keyword evidence="5" id="KW-0067">ATP-binding</keyword>
<dbReference type="Pfam" id="PF14524">
    <property type="entry name" value="Wzt_C"/>
    <property type="match status" value="1"/>
</dbReference>
<evidence type="ECO:0000256" key="2">
    <source>
        <dbReference type="ARBA" id="ARBA00022448"/>
    </source>
</evidence>
<keyword evidence="8" id="KW-1185">Reference proteome</keyword>
<dbReference type="GO" id="GO:0005524">
    <property type="term" value="F:ATP binding"/>
    <property type="evidence" value="ECO:0007669"/>
    <property type="project" value="UniProtKB-KW"/>
</dbReference>
<organism evidence="7 8">
    <name type="scientific">Bordetella ansorpii</name>
    <dbReference type="NCBI Taxonomy" id="288768"/>
    <lineage>
        <taxon>Bacteria</taxon>
        <taxon>Pseudomonadati</taxon>
        <taxon>Pseudomonadota</taxon>
        <taxon>Betaproteobacteria</taxon>
        <taxon>Burkholderiales</taxon>
        <taxon>Alcaligenaceae</taxon>
        <taxon>Bordetella</taxon>
    </lineage>
</organism>
<sequence>MSSDSLAISVQQLGKTYNLYDKPRDRLLQMLSRGRRQYYRQFNALEDVSFEVSKGETIGVIGRNGSGKSTLLQIICGTLTPSAGTVWTSGRIAALLELGAGFNPEFTGRENVFLNASILGLTRAETEARFDDIAAFADIGRFIDQPVRTYSSGMYVRLAFAVAIHTTPEVLIVDEALAVGDARFQFKCMRRIKEIQQDGAAVLFVSHDVSAVRNLCQRAVWLDRGKLRMQGDVSTVTSRYAEFLYADAPPEDLPDDAKPLASGQPAVVAATPSDAHLKLDAKPAAHWGAQTGLIRYAALVSPQGRKKDVMSWGEPVCVKIAFRPPEGVDPNMVSVAFSIKSDRGVDLIVDSTRANDALRPSDGSAEFVLNFAFVNYLIPGKYLLVAAIESAEPRSTTYYEYIEGAQYFSVISDEPMMGVFQPKIEKYFDGKDHAAD</sequence>
<dbReference type="AlphaFoldDB" id="A0A157SA07"/>
<proteinExistence type="inferred from homology"/>
<keyword evidence="3" id="KW-1003">Cell membrane</keyword>
<evidence type="ECO:0000256" key="5">
    <source>
        <dbReference type="ARBA" id="ARBA00022840"/>
    </source>
</evidence>
<reference evidence="7 8" key="1">
    <citation type="submission" date="2016-04" db="EMBL/GenBank/DDBJ databases">
        <authorList>
            <consortium name="Pathogen Informatics"/>
        </authorList>
    </citation>
    <scope>NUCLEOTIDE SEQUENCE [LARGE SCALE GENOMIC DNA]</scope>
    <source>
        <strain evidence="7 8">H050680373</strain>
    </source>
</reference>
<dbReference type="GO" id="GO:0140359">
    <property type="term" value="F:ABC-type transporter activity"/>
    <property type="evidence" value="ECO:0007669"/>
    <property type="project" value="InterPro"/>
</dbReference>
<dbReference type="STRING" id="288768.SAMEA3906486_01334"/>
<dbReference type="GO" id="GO:0016887">
    <property type="term" value="F:ATP hydrolysis activity"/>
    <property type="evidence" value="ECO:0007669"/>
    <property type="project" value="InterPro"/>
</dbReference>
<dbReference type="InterPro" id="IPR003593">
    <property type="entry name" value="AAA+_ATPase"/>
</dbReference>
<accession>A0A157SA07</accession>
<evidence type="ECO:0000256" key="3">
    <source>
        <dbReference type="ARBA" id="ARBA00022475"/>
    </source>
</evidence>
<protein>
    <submittedName>
        <fullName evidence="7">O PS export</fullName>
        <ecNumber evidence="7">3.6.3.40</ecNumber>
    </submittedName>
</protein>
<keyword evidence="3" id="KW-0472">Membrane</keyword>
<evidence type="ECO:0000313" key="7">
    <source>
        <dbReference type="EMBL" id="SAI67121.1"/>
    </source>
</evidence>
<feature type="domain" description="ABC transporter" evidence="6">
    <location>
        <begin position="28"/>
        <end position="249"/>
    </location>
</feature>
<dbReference type="PROSITE" id="PS50893">
    <property type="entry name" value="ABC_TRANSPORTER_2"/>
    <property type="match status" value="1"/>
</dbReference>
<evidence type="ECO:0000313" key="8">
    <source>
        <dbReference type="Proteomes" id="UP000076848"/>
    </source>
</evidence>
<dbReference type="InterPro" id="IPR029439">
    <property type="entry name" value="Wzt_C"/>
</dbReference>
<evidence type="ECO:0000256" key="4">
    <source>
        <dbReference type="ARBA" id="ARBA00022741"/>
    </source>
</evidence>
<dbReference type="SUPFAM" id="SSF52540">
    <property type="entry name" value="P-loop containing nucleoside triphosphate hydrolases"/>
    <property type="match status" value="1"/>
</dbReference>
<dbReference type="PANTHER" id="PTHR46743">
    <property type="entry name" value="TEICHOIC ACIDS EXPORT ATP-BINDING PROTEIN TAGH"/>
    <property type="match status" value="1"/>
</dbReference>
<dbReference type="Pfam" id="PF00005">
    <property type="entry name" value="ABC_tran"/>
    <property type="match status" value="1"/>
</dbReference>
<dbReference type="EMBL" id="FKIF01000002">
    <property type="protein sequence ID" value="SAI67121.1"/>
    <property type="molecule type" value="Genomic_DNA"/>
</dbReference>
<name>A0A157SA07_9BORD</name>
<dbReference type="SMART" id="SM00382">
    <property type="entry name" value="AAA"/>
    <property type="match status" value="1"/>
</dbReference>
<dbReference type="CDD" id="cd10147">
    <property type="entry name" value="Wzt_C-like"/>
    <property type="match status" value="1"/>
</dbReference>
<dbReference type="Gene3D" id="2.70.50.60">
    <property type="entry name" value="abc- transporter (atp binding component) like domain"/>
    <property type="match status" value="1"/>
</dbReference>
<dbReference type="InterPro" id="IPR015860">
    <property type="entry name" value="ABC_transpr_TagH-like"/>
</dbReference>
<comment type="similarity">
    <text evidence="1">Belongs to the ABC transporter superfamily.</text>
</comment>
<dbReference type="Proteomes" id="UP000076848">
    <property type="component" value="Unassembled WGS sequence"/>
</dbReference>
<dbReference type="CDD" id="cd03220">
    <property type="entry name" value="ABC_KpsT_Wzt"/>
    <property type="match status" value="1"/>
</dbReference>
<dbReference type="EC" id="3.6.3.40" evidence="7"/>
<dbReference type="OrthoDB" id="9778870at2"/>
<keyword evidence="2" id="KW-0813">Transport</keyword>
<dbReference type="InterPro" id="IPR027417">
    <property type="entry name" value="P-loop_NTPase"/>
</dbReference>
<dbReference type="Gene3D" id="3.40.50.300">
    <property type="entry name" value="P-loop containing nucleotide triphosphate hydrolases"/>
    <property type="match status" value="1"/>
</dbReference>
<dbReference type="GO" id="GO:0016020">
    <property type="term" value="C:membrane"/>
    <property type="evidence" value="ECO:0007669"/>
    <property type="project" value="InterPro"/>
</dbReference>
<evidence type="ECO:0000259" key="6">
    <source>
        <dbReference type="PROSITE" id="PS50893"/>
    </source>
</evidence>
<keyword evidence="4" id="KW-0547">Nucleotide-binding</keyword>
<dbReference type="InterPro" id="IPR050683">
    <property type="entry name" value="Bact_Polysacc_Export_ATP-bd"/>
</dbReference>
<keyword evidence="7" id="KW-0378">Hydrolase</keyword>
<dbReference type="RefSeq" id="WP_066124909.1">
    <property type="nucleotide sequence ID" value="NZ_FKIF01000002.1"/>
</dbReference>
<dbReference type="PANTHER" id="PTHR46743:SF2">
    <property type="entry name" value="TEICHOIC ACIDS EXPORT ATP-BINDING PROTEIN TAGH"/>
    <property type="match status" value="1"/>
</dbReference>
<dbReference type="InterPro" id="IPR003439">
    <property type="entry name" value="ABC_transporter-like_ATP-bd"/>
</dbReference>
<evidence type="ECO:0000256" key="1">
    <source>
        <dbReference type="ARBA" id="ARBA00005417"/>
    </source>
</evidence>
<gene>
    <name evidence="7" type="primary">wzt</name>
    <name evidence="7" type="ORF">SAMEA3906486_01334</name>
</gene>